<feature type="transmembrane region" description="Helical" evidence="5">
    <location>
        <begin position="219"/>
        <end position="239"/>
    </location>
</feature>
<dbReference type="InterPro" id="IPR056739">
    <property type="entry name" value="NfeD_membrane"/>
</dbReference>
<dbReference type="Pfam" id="PF24961">
    <property type="entry name" value="NfeD_membrane"/>
    <property type="match status" value="1"/>
</dbReference>
<organism evidence="10 11">
    <name type="scientific">Proteiniclasticum sediminis</name>
    <dbReference type="NCBI Taxonomy" id="2804028"/>
    <lineage>
        <taxon>Bacteria</taxon>
        <taxon>Bacillati</taxon>
        <taxon>Bacillota</taxon>
        <taxon>Clostridia</taxon>
        <taxon>Eubacteriales</taxon>
        <taxon>Clostridiaceae</taxon>
        <taxon>Proteiniclasticum</taxon>
    </lineage>
</organism>
<evidence type="ECO:0000259" key="7">
    <source>
        <dbReference type="Pfam" id="PF01957"/>
    </source>
</evidence>
<accession>A0A941CLT3</accession>
<evidence type="ECO:0000256" key="4">
    <source>
        <dbReference type="ARBA" id="ARBA00023136"/>
    </source>
</evidence>
<evidence type="ECO:0000256" key="2">
    <source>
        <dbReference type="ARBA" id="ARBA00022692"/>
    </source>
</evidence>
<feature type="chain" id="PRO_5036681631" evidence="6">
    <location>
        <begin position="25"/>
        <end position="432"/>
    </location>
</feature>
<keyword evidence="6" id="KW-0732">Signal</keyword>
<dbReference type="Gene3D" id="2.40.50.140">
    <property type="entry name" value="Nucleic acid-binding proteins"/>
    <property type="match status" value="1"/>
</dbReference>
<dbReference type="GO" id="GO:0006508">
    <property type="term" value="P:proteolysis"/>
    <property type="evidence" value="ECO:0007669"/>
    <property type="project" value="UniProtKB-KW"/>
</dbReference>
<keyword evidence="11" id="KW-1185">Reference proteome</keyword>
<dbReference type="PANTHER" id="PTHR33507">
    <property type="entry name" value="INNER MEMBRANE PROTEIN YBBJ"/>
    <property type="match status" value="1"/>
</dbReference>
<dbReference type="InterPro" id="IPR056738">
    <property type="entry name" value="NfeD1b_N"/>
</dbReference>
<evidence type="ECO:0000256" key="5">
    <source>
        <dbReference type="SAM" id="Phobius"/>
    </source>
</evidence>
<dbReference type="InterPro" id="IPR052165">
    <property type="entry name" value="Membrane_assoc_protease"/>
</dbReference>
<keyword evidence="3 5" id="KW-1133">Transmembrane helix</keyword>
<evidence type="ECO:0000256" key="3">
    <source>
        <dbReference type="ARBA" id="ARBA00022989"/>
    </source>
</evidence>
<feature type="transmembrane region" description="Helical" evidence="5">
    <location>
        <begin position="269"/>
        <end position="287"/>
    </location>
</feature>
<evidence type="ECO:0000259" key="9">
    <source>
        <dbReference type="Pfam" id="PF25145"/>
    </source>
</evidence>
<keyword evidence="10" id="KW-0378">Hydrolase</keyword>
<proteinExistence type="predicted"/>
<feature type="transmembrane region" description="Helical" evidence="5">
    <location>
        <begin position="246"/>
        <end position="263"/>
    </location>
</feature>
<dbReference type="SUPFAM" id="SSF52096">
    <property type="entry name" value="ClpP/crotonase"/>
    <property type="match status" value="1"/>
</dbReference>
<sequence length="432" mass="45505">MTRVWKLMATLLLASSFALTPVMALDVWEVRFSGEVSPSQSLWLKEAYASAEKAGAEAVYLVLDTLGGRVDSALEMADTISSMDTIVLVNGRAISAGALLALSGSEMYMTEGSTLGGAEPQLGGVRADEKTVSVWAAALAAQAEKNGRDPQIARAMADESIAIPGVVEAGKLLTLTADEADKLGMTDGVYRSMIHFEQAKGFTVIGSSGKTTLNRVTDFLTSSGVSTILLMLGLAGLLIEFFTPGFGIPGILGLLCLGLYFGGGILAGVTGWEAVLLFLLGLVLLLIEIFLIPGFGITGITGLAAMFGSIFLSTPDPATAVKSLVIAMIGSIVLLVIVFRFTPGRRVFTRLILQHRGTTENGYIAVTPDLERHVGKIGVAKTTLRPSGTMTVEGEDIDVISAGEFIPAGTPIQVTKVEGMRVFVKIIEKELE</sequence>
<keyword evidence="4 5" id="KW-0472">Membrane</keyword>
<reference evidence="10" key="1">
    <citation type="submission" date="2021-04" db="EMBL/GenBank/DDBJ databases">
        <title>Proteiniclasticum sedimins sp. nov., an obligate anaerobic bacterium isolated from anaerobic sludge.</title>
        <authorList>
            <person name="Liu J."/>
        </authorList>
    </citation>
    <scope>NUCLEOTIDE SEQUENCE</scope>
    <source>
        <strain evidence="10">BAD-10</strain>
    </source>
</reference>
<dbReference type="Gene3D" id="3.90.226.10">
    <property type="entry name" value="2-enoyl-CoA Hydratase, Chain A, domain 1"/>
    <property type="match status" value="1"/>
</dbReference>
<gene>
    <name evidence="10" type="ORF">KCG48_00985</name>
</gene>
<dbReference type="SUPFAM" id="SSF141322">
    <property type="entry name" value="NfeD domain-like"/>
    <property type="match status" value="1"/>
</dbReference>
<dbReference type="Pfam" id="PF01957">
    <property type="entry name" value="NfeD"/>
    <property type="match status" value="1"/>
</dbReference>
<dbReference type="GO" id="GO:0008233">
    <property type="term" value="F:peptidase activity"/>
    <property type="evidence" value="ECO:0007669"/>
    <property type="project" value="UniProtKB-KW"/>
</dbReference>
<feature type="transmembrane region" description="Helical" evidence="5">
    <location>
        <begin position="324"/>
        <end position="342"/>
    </location>
</feature>
<evidence type="ECO:0000313" key="10">
    <source>
        <dbReference type="EMBL" id="MBR0574905.1"/>
    </source>
</evidence>
<name>A0A941CLT3_9CLOT</name>
<comment type="subcellular location">
    <subcellularLocation>
        <location evidence="1">Membrane</location>
        <topology evidence="1">Multi-pass membrane protein</topology>
    </subcellularLocation>
</comment>
<dbReference type="RefSeq" id="WP_211799419.1">
    <property type="nucleotide sequence ID" value="NZ_JAGSCS010000001.1"/>
</dbReference>
<feature type="domain" description="NfeD-like C-terminal" evidence="7">
    <location>
        <begin position="371"/>
        <end position="425"/>
    </location>
</feature>
<evidence type="ECO:0000259" key="8">
    <source>
        <dbReference type="Pfam" id="PF24961"/>
    </source>
</evidence>
<evidence type="ECO:0000256" key="6">
    <source>
        <dbReference type="SAM" id="SignalP"/>
    </source>
</evidence>
<protein>
    <submittedName>
        <fullName evidence="10">ATP-dependent Clp protease proteolytic subunit</fullName>
    </submittedName>
</protein>
<dbReference type="GO" id="GO:0005886">
    <property type="term" value="C:plasma membrane"/>
    <property type="evidence" value="ECO:0007669"/>
    <property type="project" value="TreeGrafter"/>
</dbReference>
<feature type="domain" description="NfeD integral membrane" evidence="8">
    <location>
        <begin position="225"/>
        <end position="340"/>
    </location>
</feature>
<keyword evidence="10" id="KW-0645">Protease</keyword>
<dbReference type="Proteomes" id="UP000675379">
    <property type="component" value="Unassembled WGS sequence"/>
</dbReference>
<dbReference type="AlphaFoldDB" id="A0A941CLT3"/>
<dbReference type="Pfam" id="PF25145">
    <property type="entry name" value="NfeD1b_N"/>
    <property type="match status" value="1"/>
</dbReference>
<keyword evidence="2 5" id="KW-0812">Transmembrane</keyword>
<dbReference type="EMBL" id="JAGSCS010000001">
    <property type="protein sequence ID" value="MBR0574905.1"/>
    <property type="molecule type" value="Genomic_DNA"/>
</dbReference>
<dbReference type="InterPro" id="IPR029045">
    <property type="entry name" value="ClpP/crotonase-like_dom_sf"/>
</dbReference>
<dbReference type="InterPro" id="IPR012340">
    <property type="entry name" value="NA-bd_OB-fold"/>
</dbReference>
<comment type="caution">
    <text evidence="10">The sequence shown here is derived from an EMBL/GenBank/DDBJ whole genome shotgun (WGS) entry which is preliminary data.</text>
</comment>
<dbReference type="CDD" id="cd07021">
    <property type="entry name" value="Clp_protease_NfeD_like"/>
    <property type="match status" value="1"/>
</dbReference>
<evidence type="ECO:0000313" key="11">
    <source>
        <dbReference type="Proteomes" id="UP000675379"/>
    </source>
</evidence>
<dbReference type="PANTHER" id="PTHR33507:SF3">
    <property type="entry name" value="INNER MEMBRANE PROTEIN YBBJ"/>
    <property type="match status" value="1"/>
</dbReference>
<dbReference type="InterPro" id="IPR002810">
    <property type="entry name" value="NfeD-like_C"/>
</dbReference>
<feature type="signal peptide" evidence="6">
    <location>
        <begin position="1"/>
        <end position="24"/>
    </location>
</feature>
<evidence type="ECO:0000256" key="1">
    <source>
        <dbReference type="ARBA" id="ARBA00004141"/>
    </source>
</evidence>
<feature type="domain" description="NfeD1b N-terminal" evidence="9">
    <location>
        <begin position="30"/>
        <end position="195"/>
    </location>
</feature>